<keyword evidence="8" id="KW-1133">Transmembrane helix</keyword>
<keyword evidence="9" id="KW-0560">Oxidoreductase</keyword>
<evidence type="ECO:0000256" key="12">
    <source>
        <dbReference type="ARBA" id="ARBA00023136"/>
    </source>
</evidence>
<dbReference type="Gene3D" id="3.40.50.80">
    <property type="entry name" value="Nucleotide-binding domain of ferredoxin-NADP reductase (FNR) module"/>
    <property type="match status" value="1"/>
</dbReference>
<name>A0A9X4F5G5_9VIBR</name>
<dbReference type="InterPro" id="IPR017927">
    <property type="entry name" value="FAD-bd_FR_type"/>
</dbReference>
<keyword evidence="3" id="KW-0285">Flavoprotein</keyword>
<dbReference type="InterPro" id="IPR013130">
    <property type="entry name" value="Fe3_Rdtase_TM_dom"/>
</dbReference>
<evidence type="ECO:0000256" key="3">
    <source>
        <dbReference type="ARBA" id="ARBA00022630"/>
    </source>
</evidence>
<keyword evidence="12" id="KW-0472">Membrane</keyword>
<reference evidence="13" key="1">
    <citation type="submission" date="2022-02" db="EMBL/GenBank/DDBJ databases">
        <title>Emergence and expansion in Europe of a Vibrio aestuarianus clonal complex pathogenic for oysters.</title>
        <authorList>
            <person name="Mesnil A."/>
            <person name="Travers M.-A."/>
        </authorList>
    </citation>
    <scope>NUCLEOTIDE SEQUENCE</scope>
    <source>
        <strain evidence="13">19_064_11T1</strain>
    </source>
</reference>
<proteinExistence type="predicted"/>
<evidence type="ECO:0000256" key="8">
    <source>
        <dbReference type="ARBA" id="ARBA00022989"/>
    </source>
</evidence>
<dbReference type="PANTHER" id="PTHR47354:SF8">
    <property type="entry name" value="1,2-PHENYLACETYL-COA EPOXIDASE, SUBUNIT E"/>
    <property type="match status" value="1"/>
</dbReference>
<comment type="cofactor">
    <cofactor evidence="1">
        <name>FAD</name>
        <dbReference type="ChEBI" id="CHEBI:57692"/>
    </cofactor>
</comment>
<dbReference type="Pfam" id="PF08022">
    <property type="entry name" value="FAD_binding_8"/>
    <property type="match status" value="1"/>
</dbReference>
<evidence type="ECO:0000256" key="9">
    <source>
        <dbReference type="ARBA" id="ARBA00023002"/>
    </source>
</evidence>
<evidence type="ECO:0000256" key="11">
    <source>
        <dbReference type="ARBA" id="ARBA00023014"/>
    </source>
</evidence>
<dbReference type="AlphaFoldDB" id="A0A9X4F5G5"/>
<keyword evidence="6" id="KW-0479">Metal-binding</keyword>
<dbReference type="GO" id="GO:0050660">
    <property type="term" value="F:flavin adenine dinucleotide binding"/>
    <property type="evidence" value="ECO:0007669"/>
    <property type="project" value="TreeGrafter"/>
</dbReference>
<evidence type="ECO:0000313" key="13">
    <source>
        <dbReference type="EMBL" id="MDE1243007.1"/>
    </source>
</evidence>
<dbReference type="GO" id="GO:0051537">
    <property type="term" value="F:2 iron, 2 sulfur cluster binding"/>
    <property type="evidence" value="ECO:0007669"/>
    <property type="project" value="UniProtKB-KW"/>
</dbReference>
<dbReference type="InterPro" id="IPR039261">
    <property type="entry name" value="FNR_nucleotide-bd"/>
</dbReference>
<dbReference type="InterPro" id="IPR050415">
    <property type="entry name" value="MRET"/>
</dbReference>
<evidence type="ECO:0000256" key="10">
    <source>
        <dbReference type="ARBA" id="ARBA00023004"/>
    </source>
</evidence>
<evidence type="ECO:0000256" key="5">
    <source>
        <dbReference type="ARBA" id="ARBA00022714"/>
    </source>
</evidence>
<dbReference type="InterPro" id="IPR017938">
    <property type="entry name" value="Riboflavin_synthase-like_b-brl"/>
</dbReference>
<evidence type="ECO:0000256" key="6">
    <source>
        <dbReference type="ARBA" id="ARBA00022723"/>
    </source>
</evidence>
<comment type="subcellular location">
    <subcellularLocation>
        <location evidence="2">Membrane</location>
        <topology evidence="2">Multi-pass membrane protein</topology>
    </subcellularLocation>
</comment>
<dbReference type="PROSITE" id="PS51384">
    <property type="entry name" value="FAD_FR"/>
    <property type="match status" value="1"/>
</dbReference>
<keyword evidence="5" id="KW-0001">2Fe-2S</keyword>
<evidence type="ECO:0000256" key="1">
    <source>
        <dbReference type="ARBA" id="ARBA00001974"/>
    </source>
</evidence>
<keyword evidence="11" id="KW-0411">Iron-sulfur</keyword>
<dbReference type="SUPFAM" id="SSF52343">
    <property type="entry name" value="Ferredoxin reductase-like, C-terminal NADP-linked domain"/>
    <property type="match status" value="1"/>
</dbReference>
<dbReference type="InterPro" id="IPR013112">
    <property type="entry name" value="FAD-bd_8"/>
</dbReference>
<dbReference type="GO" id="GO:0016491">
    <property type="term" value="F:oxidoreductase activity"/>
    <property type="evidence" value="ECO:0007669"/>
    <property type="project" value="UniProtKB-KW"/>
</dbReference>
<evidence type="ECO:0000256" key="7">
    <source>
        <dbReference type="ARBA" id="ARBA00022827"/>
    </source>
</evidence>
<gene>
    <name evidence="13" type="ORF">L9W94_12795</name>
</gene>
<dbReference type="PANTHER" id="PTHR47354">
    <property type="entry name" value="NADH OXIDOREDUCTASE HCR"/>
    <property type="match status" value="1"/>
</dbReference>
<comment type="caution">
    <text evidence="13">The sequence shown here is derived from an EMBL/GenBank/DDBJ whole genome shotgun (WGS) entry which is preliminary data.</text>
</comment>
<evidence type="ECO:0000256" key="4">
    <source>
        <dbReference type="ARBA" id="ARBA00022692"/>
    </source>
</evidence>
<sequence length="437" mass="49656">MKMIFLVCLLLWLPSVVVTWDNTVDFFYWRHHFVILTGFLALAYMSVAMLTAMRFSKVEQWLDGLDKSYAVHKSLGIHATIALTCHWLLMKIPKWLILLGWLERPHRQNRIHQIQDAIPWAALAKDVGEFAFYAFVIFVGISLFQAISYRHFKFTHKLGGVIFMAGAFHSIVLIDISSETMGMNIVIVSLALLGSVCALISLSGRIGQANKVTGQVSHVQPILDESGHGDIVHFSIQLSKSLSYQAGQFAYLSFDDKEPPHPFSILSYQRHNNHIEFAVKDLGDYTHHLVTSIFVGQKVTVEGGYGKFNIPTSREQVWVGAGIGIVPFLAWLQRLSSTPHNNSQHITLYYCRESDHQQYFVELLNRLVPKLPNVTLQVYTASHNQRLCAQRIANQLDLQQGEVSFCGPKIFGQTLKEQLISMGLDRCHFHNELFNMR</sequence>
<keyword evidence="10" id="KW-0408">Iron</keyword>
<accession>A0A9X4F5G5</accession>
<dbReference type="RefSeq" id="WP_261915389.1">
    <property type="nucleotide sequence ID" value="NZ_JAKNAO010000010.1"/>
</dbReference>
<dbReference type="EMBL" id="JAKNBA010000021">
    <property type="protein sequence ID" value="MDE1243007.1"/>
    <property type="molecule type" value="Genomic_DNA"/>
</dbReference>
<dbReference type="CDD" id="cd06198">
    <property type="entry name" value="FNR_like_3"/>
    <property type="match status" value="1"/>
</dbReference>
<evidence type="ECO:0000256" key="2">
    <source>
        <dbReference type="ARBA" id="ARBA00004141"/>
    </source>
</evidence>
<organism evidence="13 14">
    <name type="scientific">Vibrio aestuarianus</name>
    <dbReference type="NCBI Taxonomy" id="28171"/>
    <lineage>
        <taxon>Bacteria</taxon>
        <taxon>Pseudomonadati</taxon>
        <taxon>Pseudomonadota</taxon>
        <taxon>Gammaproteobacteria</taxon>
        <taxon>Vibrionales</taxon>
        <taxon>Vibrionaceae</taxon>
        <taxon>Vibrio</taxon>
    </lineage>
</organism>
<dbReference type="Gene3D" id="2.40.30.10">
    <property type="entry name" value="Translation factors"/>
    <property type="match status" value="1"/>
</dbReference>
<keyword evidence="7" id="KW-0274">FAD</keyword>
<dbReference type="Pfam" id="PF01794">
    <property type="entry name" value="Ferric_reduct"/>
    <property type="match status" value="1"/>
</dbReference>
<dbReference type="GO" id="GO:0016020">
    <property type="term" value="C:membrane"/>
    <property type="evidence" value="ECO:0007669"/>
    <property type="project" value="UniProtKB-SubCell"/>
</dbReference>
<dbReference type="Proteomes" id="UP001140979">
    <property type="component" value="Unassembled WGS sequence"/>
</dbReference>
<protein>
    <submittedName>
        <fullName evidence="13">Ferric reductase-like transmembrane domain-containing protein</fullName>
    </submittedName>
</protein>
<dbReference type="GO" id="GO:0046872">
    <property type="term" value="F:metal ion binding"/>
    <property type="evidence" value="ECO:0007669"/>
    <property type="project" value="UniProtKB-KW"/>
</dbReference>
<dbReference type="SUPFAM" id="SSF63380">
    <property type="entry name" value="Riboflavin synthase domain-like"/>
    <property type="match status" value="1"/>
</dbReference>
<keyword evidence="4 13" id="KW-0812">Transmembrane</keyword>
<evidence type="ECO:0000313" key="14">
    <source>
        <dbReference type="Proteomes" id="UP001140979"/>
    </source>
</evidence>